<dbReference type="Pfam" id="PF04248">
    <property type="entry name" value="NTP_transf_9"/>
    <property type="match status" value="1"/>
</dbReference>
<dbReference type="InterPro" id="IPR007361">
    <property type="entry name" value="DUF427"/>
</dbReference>
<dbReference type="PANTHER" id="PTHR34310:SF9">
    <property type="entry name" value="BLR5716 PROTEIN"/>
    <property type="match status" value="1"/>
</dbReference>
<keyword evidence="3" id="KW-1185">Reference proteome</keyword>
<feature type="domain" description="DUF427" evidence="1">
    <location>
        <begin position="21"/>
        <end position="111"/>
    </location>
</feature>
<proteinExistence type="predicted"/>
<dbReference type="AlphaFoldDB" id="A0A917E2B9"/>
<evidence type="ECO:0000259" key="1">
    <source>
        <dbReference type="Pfam" id="PF04248"/>
    </source>
</evidence>
<sequence length="118" mass="13175">MSAAGTRPRITIEPEARPVIVLMNDNIIASTKEALILTEGDHPPVYYIPREHVAMEFLIPTDHHTTCPWKGEARYWTITGQGRAVENGAWAYDNPHAEVSAIAGHLAFYPDRLRIEVG</sequence>
<dbReference type="Proteomes" id="UP000644699">
    <property type="component" value="Unassembled WGS sequence"/>
</dbReference>
<dbReference type="Gene3D" id="2.170.150.40">
    <property type="entry name" value="Domain of unknown function (DUF427)"/>
    <property type="match status" value="1"/>
</dbReference>
<protein>
    <recommendedName>
        <fullName evidence="1">DUF427 domain-containing protein</fullName>
    </recommendedName>
</protein>
<dbReference type="EMBL" id="BMIQ01000002">
    <property type="protein sequence ID" value="GGD96070.1"/>
    <property type="molecule type" value="Genomic_DNA"/>
</dbReference>
<gene>
    <name evidence="2" type="ORF">GCM10011390_13500</name>
</gene>
<dbReference type="RefSeq" id="WP_188907487.1">
    <property type="nucleotide sequence ID" value="NZ_BMIQ01000002.1"/>
</dbReference>
<name>A0A917E2B9_9HYPH</name>
<evidence type="ECO:0000313" key="3">
    <source>
        <dbReference type="Proteomes" id="UP000644699"/>
    </source>
</evidence>
<comment type="caution">
    <text evidence="2">The sequence shown here is derived from an EMBL/GenBank/DDBJ whole genome shotgun (WGS) entry which is preliminary data.</text>
</comment>
<dbReference type="InterPro" id="IPR038694">
    <property type="entry name" value="DUF427_sf"/>
</dbReference>
<organism evidence="2 3">
    <name type="scientific">Aureimonas endophytica</name>
    <dbReference type="NCBI Taxonomy" id="2027858"/>
    <lineage>
        <taxon>Bacteria</taxon>
        <taxon>Pseudomonadati</taxon>
        <taxon>Pseudomonadota</taxon>
        <taxon>Alphaproteobacteria</taxon>
        <taxon>Hyphomicrobiales</taxon>
        <taxon>Aurantimonadaceae</taxon>
        <taxon>Aureimonas</taxon>
    </lineage>
</organism>
<reference evidence="2" key="1">
    <citation type="journal article" date="2014" name="Int. J. Syst. Evol. Microbiol.">
        <title>Complete genome sequence of Corynebacterium casei LMG S-19264T (=DSM 44701T), isolated from a smear-ripened cheese.</title>
        <authorList>
            <consortium name="US DOE Joint Genome Institute (JGI-PGF)"/>
            <person name="Walter F."/>
            <person name="Albersmeier A."/>
            <person name="Kalinowski J."/>
            <person name="Ruckert C."/>
        </authorList>
    </citation>
    <scope>NUCLEOTIDE SEQUENCE</scope>
    <source>
        <strain evidence="2">CGMCC 1.15367</strain>
    </source>
</reference>
<accession>A0A917E2B9</accession>
<evidence type="ECO:0000313" key="2">
    <source>
        <dbReference type="EMBL" id="GGD96070.1"/>
    </source>
</evidence>
<reference evidence="2" key="2">
    <citation type="submission" date="2020-09" db="EMBL/GenBank/DDBJ databases">
        <authorList>
            <person name="Sun Q."/>
            <person name="Zhou Y."/>
        </authorList>
    </citation>
    <scope>NUCLEOTIDE SEQUENCE</scope>
    <source>
        <strain evidence="2">CGMCC 1.15367</strain>
    </source>
</reference>
<dbReference type="PANTHER" id="PTHR34310">
    <property type="entry name" value="DUF427 DOMAIN PROTEIN (AFU_ORTHOLOGUE AFUA_3G02220)"/>
    <property type="match status" value="1"/>
</dbReference>